<organism evidence="5 6">
    <name type="scientific">Acrobeloides nanus</name>
    <dbReference type="NCBI Taxonomy" id="290746"/>
    <lineage>
        <taxon>Eukaryota</taxon>
        <taxon>Metazoa</taxon>
        <taxon>Ecdysozoa</taxon>
        <taxon>Nematoda</taxon>
        <taxon>Chromadorea</taxon>
        <taxon>Rhabditida</taxon>
        <taxon>Tylenchina</taxon>
        <taxon>Cephalobomorpha</taxon>
        <taxon>Cephaloboidea</taxon>
        <taxon>Cephalobidae</taxon>
        <taxon>Acrobeloides</taxon>
    </lineage>
</organism>
<comment type="subcellular location">
    <subcellularLocation>
        <location evidence="1">Secreted</location>
    </subcellularLocation>
</comment>
<dbReference type="Pfam" id="PF06083">
    <property type="entry name" value="IL17"/>
    <property type="match status" value="1"/>
</dbReference>
<dbReference type="WBParaSite" id="ACRNAN_Path_449.g1698.t1">
    <property type="protein sequence ID" value="ACRNAN_Path_449.g1698.t1"/>
    <property type="gene ID" value="ACRNAN_Path_449.g1698"/>
</dbReference>
<dbReference type="Gene3D" id="2.10.90.10">
    <property type="entry name" value="Cystine-knot cytokines"/>
    <property type="match status" value="1"/>
</dbReference>
<dbReference type="GO" id="GO:0005125">
    <property type="term" value="F:cytokine activity"/>
    <property type="evidence" value="ECO:0007669"/>
    <property type="project" value="InterPro"/>
</dbReference>
<evidence type="ECO:0000256" key="3">
    <source>
        <dbReference type="ARBA" id="ARBA00022525"/>
    </source>
</evidence>
<dbReference type="GO" id="GO:0005576">
    <property type="term" value="C:extracellular region"/>
    <property type="evidence" value="ECO:0007669"/>
    <property type="project" value="UniProtKB-SubCell"/>
</dbReference>
<dbReference type="InterPro" id="IPR029034">
    <property type="entry name" value="Cystine-knot_cytokine"/>
</dbReference>
<dbReference type="SUPFAM" id="SSF57501">
    <property type="entry name" value="Cystine-knot cytokines"/>
    <property type="match status" value="1"/>
</dbReference>
<evidence type="ECO:0000313" key="6">
    <source>
        <dbReference type="WBParaSite" id="ACRNAN_Path_449.g1698.t1"/>
    </source>
</evidence>
<sequence>MPLAEKALCPFEYSLNYNPRRIPAALTEVKCSCQKPSARYMRSHIADCKPLFYNVRVLLFDEECNSFKEHVETVSMACIPVLRALRDIDNDRNLLTVIKAEVPQ</sequence>
<protein>
    <submittedName>
        <fullName evidence="6">Uncharacterized protein</fullName>
    </submittedName>
</protein>
<keyword evidence="4" id="KW-0732">Signal</keyword>
<name>A0A914C6S5_9BILA</name>
<evidence type="ECO:0000256" key="2">
    <source>
        <dbReference type="ARBA" id="ARBA00007236"/>
    </source>
</evidence>
<evidence type="ECO:0000313" key="5">
    <source>
        <dbReference type="Proteomes" id="UP000887540"/>
    </source>
</evidence>
<accession>A0A914C6S5</accession>
<keyword evidence="5" id="KW-1185">Reference proteome</keyword>
<keyword evidence="3" id="KW-0964">Secreted</keyword>
<proteinExistence type="inferred from homology"/>
<evidence type="ECO:0000256" key="4">
    <source>
        <dbReference type="ARBA" id="ARBA00022729"/>
    </source>
</evidence>
<dbReference type="AlphaFoldDB" id="A0A914C6S5"/>
<reference evidence="6" key="1">
    <citation type="submission" date="2022-11" db="UniProtKB">
        <authorList>
            <consortium name="WormBaseParasite"/>
        </authorList>
    </citation>
    <scope>IDENTIFICATION</scope>
</reference>
<dbReference type="InterPro" id="IPR010345">
    <property type="entry name" value="IL-17_fam"/>
</dbReference>
<dbReference type="Proteomes" id="UP000887540">
    <property type="component" value="Unplaced"/>
</dbReference>
<evidence type="ECO:0000256" key="1">
    <source>
        <dbReference type="ARBA" id="ARBA00004613"/>
    </source>
</evidence>
<comment type="similarity">
    <text evidence="2">Belongs to the IL-17 family.</text>
</comment>